<organism evidence="3">
    <name type="scientific">Zea mays</name>
    <name type="common">Maize</name>
    <dbReference type="NCBI Taxonomy" id="4577"/>
    <lineage>
        <taxon>Eukaryota</taxon>
        <taxon>Viridiplantae</taxon>
        <taxon>Streptophyta</taxon>
        <taxon>Embryophyta</taxon>
        <taxon>Tracheophyta</taxon>
        <taxon>Spermatophyta</taxon>
        <taxon>Magnoliopsida</taxon>
        <taxon>Liliopsida</taxon>
        <taxon>Poales</taxon>
        <taxon>Poaceae</taxon>
        <taxon>PACMAD clade</taxon>
        <taxon>Panicoideae</taxon>
        <taxon>Andropogonodae</taxon>
        <taxon>Andropogoneae</taxon>
        <taxon>Tripsacinae</taxon>
        <taxon>Zea</taxon>
    </lineage>
</organism>
<dbReference type="GO" id="GO:0003723">
    <property type="term" value="F:RNA binding"/>
    <property type="evidence" value="ECO:0007669"/>
    <property type="project" value="UniProtKB-KW"/>
</dbReference>
<dbReference type="PANTHER" id="PTHR47958">
    <property type="entry name" value="ATP-DEPENDENT RNA HELICASE DBP3"/>
    <property type="match status" value="1"/>
</dbReference>
<evidence type="ECO:0000256" key="1">
    <source>
        <dbReference type="ARBA" id="ARBA00022884"/>
    </source>
</evidence>
<dbReference type="Pfam" id="PF00270">
    <property type="entry name" value="DEAD"/>
    <property type="match status" value="1"/>
</dbReference>
<gene>
    <name evidence="3" type="ORF">ZEAMMB73_Zm00001d039125</name>
</gene>
<dbReference type="Gene3D" id="3.40.50.300">
    <property type="entry name" value="P-loop containing nucleotide triphosphate hydrolases"/>
    <property type="match status" value="1"/>
</dbReference>
<dbReference type="AlphaFoldDB" id="A0A1D6MDP1"/>
<dbReference type="SMR" id="A0A1D6MDP1"/>
<dbReference type="STRING" id="4577.A0A1D6MDP1"/>
<proteinExistence type="predicted"/>
<evidence type="ECO:0000259" key="2">
    <source>
        <dbReference type="Pfam" id="PF00270"/>
    </source>
</evidence>
<dbReference type="InterPro" id="IPR011545">
    <property type="entry name" value="DEAD/DEAH_box_helicase_dom"/>
</dbReference>
<sequence>MCPGYVEGRGVTILPPPGYHGRGLGCAQAGPILPRSQLPRFSPLPLFPVHYCMQAIAKSRFVEQTPIQSQGWPMALKGRDLICIAQIGSGKTLSYLLPGLVHVGAQPQLGVENDIATPGRSTQTDKPCIGVPNDLEKLKPWQDSFCKILTRCVFAAVTVIIGSPEPKANHSIQQIAEGISDHEKSIQGILSKLLSDLIDGNRILIFLQTKKNYVLAEFKSDKSPMTAATYVAARGLGMMIYLKI</sequence>
<feature type="domain" description="DEAD/DEAH-box helicase" evidence="2">
    <location>
        <begin position="65"/>
        <end position="105"/>
    </location>
</feature>
<dbReference type="OMA" id="GMMIYLK"/>
<dbReference type="GO" id="GO:0005524">
    <property type="term" value="F:ATP binding"/>
    <property type="evidence" value="ECO:0007669"/>
    <property type="project" value="InterPro"/>
</dbReference>
<reference evidence="3" key="1">
    <citation type="submission" date="2015-12" db="EMBL/GenBank/DDBJ databases">
        <title>Update maize B73 reference genome by single molecule sequencing technologies.</title>
        <authorList>
            <consortium name="Maize Genome Sequencing Project"/>
            <person name="Ware D."/>
        </authorList>
    </citation>
    <scope>NUCLEOTIDE SEQUENCE</scope>
    <source>
        <tissue evidence="3">Seedling</tissue>
    </source>
</reference>
<name>A0A1D6MDP1_MAIZE</name>
<accession>A0A1D6MDP1</accession>
<dbReference type="SUPFAM" id="SSF52540">
    <property type="entry name" value="P-loop containing nucleoside triphosphate hydrolases"/>
    <property type="match status" value="1"/>
</dbReference>
<dbReference type="EMBL" id="CM000782">
    <property type="protein sequence ID" value="AQK88769.1"/>
    <property type="molecule type" value="Genomic_DNA"/>
</dbReference>
<dbReference type="InParanoid" id="A0A1D6MDP1"/>
<evidence type="ECO:0000313" key="3">
    <source>
        <dbReference type="EMBL" id="AQK88769.1"/>
    </source>
</evidence>
<protein>
    <recommendedName>
        <fullName evidence="2">DEAD/DEAH-box helicase domain-containing protein</fullName>
    </recommendedName>
</protein>
<dbReference type="InterPro" id="IPR027417">
    <property type="entry name" value="P-loop_NTPase"/>
</dbReference>
<keyword evidence="1" id="KW-0694">RNA-binding</keyword>